<dbReference type="InterPro" id="IPR035905">
    <property type="entry name" value="Barstar-like_sf"/>
</dbReference>
<reference evidence="3 4" key="1">
    <citation type="submission" date="2016-10" db="EMBL/GenBank/DDBJ databases">
        <authorList>
            <person name="de Groot N.N."/>
        </authorList>
    </citation>
    <scope>NUCLEOTIDE SEQUENCE [LARGE SCALE GENOMIC DNA]</scope>
    <source>
        <strain evidence="3 4">StLB037</strain>
    </source>
</reference>
<name>A0A1H0LED1_MICTS</name>
<comment type="similarity">
    <text evidence="1">Belongs to the barstar family.</text>
</comment>
<dbReference type="Proteomes" id="UP000186456">
    <property type="component" value="Unassembled WGS sequence"/>
</dbReference>
<gene>
    <name evidence="3" type="ORF">SAMN04487788_0510</name>
</gene>
<feature type="domain" description="Barstar (barnase inhibitor)" evidence="2">
    <location>
        <begin position="5"/>
        <end position="74"/>
    </location>
</feature>
<dbReference type="EMBL" id="FNJN01000001">
    <property type="protein sequence ID" value="SDO66558.1"/>
    <property type="molecule type" value="Genomic_DNA"/>
</dbReference>
<dbReference type="RefSeq" id="WP_056227556.1">
    <property type="nucleotide sequence ID" value="NZ_FNJN01000001.1"/>
</dbReference>
<evidence type="ECO:0000313" key="4">
    <source>
        <dbReference type="Proteomes" id="UP000186456"/>
    </source>
</evidence>
<dbReference type="Pfam" id="PF01337">
    <property type="entry name" value="Barstar"/>
    <property type="match status" value="1"/>
</dbReference>
<protein>
    <submittedName>
        <fullName evidence="3">Barstar (Barnase inhibitor)</fullName>
    </submittedName>
</protein>
<evidence type="ECO:0000313" key="3">
    <source>
        <dbReference type="EMBL" id="SDO66558.1"/>
    </source>
</evidence>
<evidence type="ECO:0000256" key="1">
    <source>
        <dbReference type="ARBA" id="ARBA00006845"/>
    </source>
</evidence>
<dbReference type="InterPro" id="IPR000468">
    <property type="entry name" value="Barstar"/>
</dbReference>
<organism evidence="3 4">
    <name type="scientific">Microbacterium testaceum (strain StLB037)</name>
    <dbReference type="NCBI Taxonomy" id="979556"/>
    <lineage>
        <taxon>Bacteria</taxon>
        <taxon>Bacillati</taxon>
        <taxon>Actinomycetota</taxon>
        <taxon>Actinomycetes</taxon>
        <taxon>Micrococcales</taxon>
        <taxon>Microbacteriaceae</taxon>
        <taxon>Microbacterium</taxon>
    </lineage>
</organism>
<proteinExistence type="inferred from homology"/>
<dbReference type="SUPFAM" id="SSF52038">
    <property type="entry name" value="Barstar-related"/>
    <property type="match status" value="1"/>
</dbReference>
<evidence type="ECO:0000259" key="2">
    <source>
        <dbReference type="Pfam" id="PF01337"/>
    </source>
</evidence>
<sequence>MTPRTLEIDGAAIHGIPSLYAELNRVFMPDEEWTLGESLDALDDLLYGGFGVLDGAEPALVVWKRADIAREALGIDETREYYRAKLARPEVYSAATAQRALDALESGVGETYFELVVRVFRDHRNIELVLD</sequence>
<dbReference type="Gene3D" id="3.30.370.10">
    <property type="entry name" value="Barstar-like"/>
    <property type="match status" value="1"/>
</dbReference>
<dbReference type="AlphaFoldDB" id="A0A1H0LED1"/>
<accession>A0A1H0LED1</accession>